<dbReference type="PROSITE" id="PS50949">
    <property type="entry name" value="HTH_GNTR"/>
    <property type="match status" value="1"/>
</dbReference>
<dbReference type="Pfam" id="PF00392">
    <property type="entry name" value="GntR"/>
    <property type="match status" value="1"/>
</dbReference>
<dbReference type="GO" id="GO:0003677">
    <property type="term" value="F:DNA binding"/>
    <property type="evidence" value="ECO:0007669"/>
    <property type="project" value="UniProtKB-KW"/>
</dbReference>
<dbReference type="InterPro" id="IPR036390">
    <property type="entry name" value="WH_DNA-bd_sf"/>
</dbReference>
<dbReference type="SMART" id="SM00345">
    <property type="entry name" value="HTH_GNTR"/>
    <property type="match status" value="1"/>
</dbReference>
<reference evidence="5" key="1">
    <citation type="submission" date="2022-07" db="EMBL/GenBank/DDBJ databases">
        <title>Enhanced cultured diversity of the mouse gut microbiota enables custom-made synthetic communities.</title>
        <authorList>
            <person name="Afrizal A."/>
        </authorList>
    </citation>
    <scope>NUCLEOTIDE SEQUENCE</scope>
    <source>
        <strain evidence="5">DSM 29482</strain>
    </source>
</reference>
<dbReference type="Gene3D" id="1.10.10.10">
    <property type="entry name" value="Winged helix-like DNA-binding domain superfamily/Winged helix DNA-binding domain"/>
    <property type="match status" value="1"/>
</dbReference>
<dbReference type="GO" id="GO:0003700">
    <property type="term" value="F:DNA-binding transcription factor activity"/>
    <property type="evidence" value="ECO:0007669"/>
    <property type="project" value="InterPro"/>
</dbReference>
<dbReference type="Proteomes" id="UP001142078">
    <property type="component" value="Unassembled WGS sequence"/>
</dbReference>
<accession>A0A9X2MJH1</accession>
<evidence type="ECO:0000313" key="6">
    <source>
        <dbReference type="Proteomes" id="UP001142078"/>
    </source>
</evidence>
<dbReference type="CDD" id="cd07377">
    <property type="entry name" value="WHTH_GntR"/>
    <property type="match status" value="1"/>
</dbReference>
<evidence type="ECO:0000259" key="4">
    <source>
        <dbReference type="PROSITE" id="PS50949"/>
    </source>
</evidence>
<dbReference type="SUPFAM" id="SSF46785">
    <property type="entry name" value="Winged helix' DNA-binding domain"/>
    <property type="match status" value="1"/>
</dbReference>
<dbReference type="OrthoDB" id="362473at2"/>
<comment type="caution">
    <text evidence="5">The sequence shown here is derived from an EMBL/GenBank/DDBJ whole genome shotgun (WGS) entry which is preliminary data.</text>
</comment>
<keyword evidence="6" id="KW-1185">Reference proteome</keyword>
<keyword evidence="1" id="KW-0805">Transcription regulation</keyword>
<keyword evidence="3" id="KW-0804">Transcription</keyword>
<proteinExistence type="predicted"/>
<dbReference type="EMBL" id="JANJZL010000007">
    <property type="protein sequence ID" value="MCR2044648.1"/>
    <property type="molecule type" value="Genomic_DNA"/>
</dbReference>
<keyword evidence="2" id="KW-0238">DNA-binding</keyword>
<evidence type="ECO:0000256" key="3">
    <source>
        <dbReference type="ARBA" id="ARBA00023163"/>
    </source>
</evidence>
<name>A0A9X2MJH1_9FIRM</name>
<dbReference type="PANTHER" id="PTHR38445">
    <property type="entry name" value="HTH-TYPE TRANSCRIPTIONAL REPRESSOR YTRA"/>
    <property type="match status" value="1"/>
</dbReference>
<evidence type="ECO:0000256" key="1">
    <source>
        <dbReference type="ARBA" id="ARBA00023015"/>
    </source>
</evidence>
<organism evidence="5 6">
    <name type="scientific">Anaerosalibacter massiliensis</name>
    <dbReference type="NCBI Taxonomy" id="1347392"/>
    <lineage>
        <taxon>Bacteria</taxon>
        <taxon>Bacillati</taxon>
        <taxon>Bacillota</taxon>
        <taxon>Tissierellia</taxon>
        <taxon>Tissierellales</taxon>
        <taxon>Sporanaerobacteraceae</taxon>
        <taxon>Anaerosalibacter</taxon>
    </lineage>
</organism>
<sequence length="132" mass="15118">MKFSDELPIYIQIMNYLKRQITAGEISRGDKLASVRELSSKLKVNPNTVQRAYQELERENLVFTKRGMGTFVTENSEIITNLKKDTAKKVINNFIVEMKGLGFDNNEIIEIILGEIKKEASYGESSRNKENI</sequence>
<dbReference type="PANTHER" id="PTHR38445:SF6">
    <property type="entry name" value="GNTR-FAMILY TRANSCRIPTIONAL REGULATOR"/>
    <property type="match status" value="1"/>
</dbReference>
<dbReference type="AlphaFoldDB" id="A0A9X2MJH1"/>
<feature type="domain" description="HTH gntR-type" evidence="4">
    <location>
        <begin position="7"/>
        <end position="75"/>
    </location>
</feature>
<evidence type="ECO:0000256" key="2">
    <source>
        <dbReference type="ARBA" id="ARBA00023125"/>
    </source>
</evidence>
<gene>
    <name evidence="5" type="ORF">NSA23_11075</name>
</gene>
<dbReference type="RefSeq" id="WP_042680954.1">
    <property type="nucleotide sequence ID" value="NZ_CABKTM010000025.1"/>
</dbReference>
<dbReference type="InterPro" id="IPR036388">
    <property type="entry name" value="WH-like_DNA-bd_sf"/>
</dbReference>
<protein>
    <submittedName>
        <fullName evidence="5">GntR family transcriptional regulator</fullName>
    </submittedName>
</protein>
<evidence type="ECO:0000313" key="5">
    <source>
        <dbReference type="EMBL" id="MCR2044648.1"/>
    </source>
</evidence>
<dbReference type="InterPro" id="IPR000524">
    <property type="entry name" value="Tscrpt_reg_HTH_GntR"/>
</dbReference>